<keyword evidence="3" id="KW-0539">Nucleus</keyword>
<dbReference type="GeneID" id="94195959"/>
<evidence type="ECO:0000313" key="6">
    <source>
        <dbReference type="Proteomes" id="UP001497744"/>
    </source>
</evidence>
<evidence type="ECO:0000256" key="3">
    <source>
        <dbReference type="ARBA" id="ARBA00023242"/>
    </source>
</evidence>
<gene>
    <name evidence="5" type="ORF">BcabD6B2_39130</name>
</gene>
<dbReference type="RefSeq" id="XP_067716547.1">
    <property type="nucleotide sequence ID" value="XM_067860446.1"/>
</dbReference>
<keyword evidence="6" id="KW-1185">Reference proteome</keyword>
<dbReference type="GO" id="GO:0005634">
    <property type="term" value="C:nucleus"/>
    <property type="evidence" value="ECO:0007669"/>
    <property type="project" value="UniProtKB-SubCell"/>
</dbReference>
<proteinExistence type="inferred from homology"/>
<comment type="subcellular location">
    <subcellularLocation>
        <location evidence="1">Nucleus</location>
    </subcellularLocation>
</comment>
<evidence type="ECO:0000259" key="4">
    <source>
        <dbReference type="Pfam" id="PF15906"/>
    </source>
</evidence>
<dbReference type="PANTHER" id="PTHR13063:SF10">
    <property type="entry name" value="NITRIC OXIDE SYNTHASE-INTERACTING PROTEIN"/>
    <property type="match status" value="1"/>
</dbReference>
<dbReference type="SUPFAM" id="SSF57850">
    <property type="entry name" value="RING/U-box"/>
    <property type="match status" value="1"/>
</dbReference>
<feature type="domain" description="Nitric oxide synthase-interacting protein zinc-finger" evidence="4">
    <location>
        <begin position="4"/>
        <end position="70"/>
    </location>
</feature>
<organism evidence="5 6">
    <name type="scientific">Babesia caballi</name>
    <dbReference type="NCBI Taxonomy" id="5871"/>
    <lineage>
        <taxon>Eukaryota</taxon>
        <taxon>Sar</taxon>
        <taxon>Alveolata</taxon>
        <taxon>Apicomplexa</taxon>
        <taxon>Aconoidasida</taxon>
        <taxon>Piroplasmida</taxon>
        <taxon>Babesiidae</taxon>
        <taxon>Babesia</taxon>
    </lineage>
</organism>
<evidence type="ECO:0000313" key="5">
    <source>
        <dbReference type="EMBL" id="GIX64478.1"/>
    </source>
</evidence>
<name>A0AAV4LWW1_BABCB</name>
<reference evidence="5 6" key="1">
    <citation type="submission" date="2021-06" db="EMBL/GenBank/DDBJ databases">
        <title>Genome sequence of Babesia caballi.</title>
        <authorList>
            <person name="Yamagishi J."/>
            <person name="Kidaka T."/>
            <person name="Ochi A."/>
        </authorList>
    </citation>
    <scope>NUCLEOTIDE SEQUENCE [LARGE SCALE GENOMIC DNA]</scope>
    <source>
        <strain evidence="5">USDA-D6B2</strain>
    </source>
</reference>
<dbReference type="GO" id="GO:0061630">
    <property type="term" value="F:ubiquitin protein ligase activity"/>
    <property type="evidence" value="ECO:0007669"/>
    <property type="project" value="InterPro"/>
</dbReference>
<comment type="caution">
    <text evidence="5">The sequence shown here is derived from an EMBL/GenBank/DDBJ whole genome shotgun (WGS) entry which is preliminary data.</text>
</comment>
<evidence type="ECO:0000256" key="1">
    <source>
        <dbReference type="ARBA" id="ARBA00004123"/>
    </source>
</evidence>
<dbReference type="InterPro" id="IPR016818">
    <property type="entry name" value="NOSIP"/>
</dbReference>
<accession>A0AAV4LWW1</accession>
<dbReference type="Gene3D" id="3.30.40.10">
    <property type="entry name" value="Zinc/RING finger domain, C3HC4 (zinc finger)"/>
    <property type="match status" value="1"/>
</dbReference>
<sequence length="274" mass="30368">MTRHSKNNTANPIFTYHERRKVKDFNTLRQRLGADSMRKCEHCWLCLSTAIKPVCTPAGYVFCKECILKCFEKQLTDHKRQVEDWKARAALQQAKRSEEAETTRESLKRQLVDSSVFGVNSLKTAKRRDTYDKADRDSSAVASDSSFWVAGAPGRADSNAKSVCDAGAPPKLKTSLKCPITGKPLKLRDLVDVHPDTAPESDDPDAGLIWVCSVSQRPISHNPALLDRATGRLVLKRYVEVADGENKFITLIPGGTGFAAHNGVLADKYRPALL</sequence>
<dbReference type="Proteomes" id="UP001497744">
    <property type="component" value="Unassembled WGS sequence"/>
</dbReference>
<dbReference type="EMBL" id="BPLF01000003">
    <property type="protein sequence ID" value="GIX64478.1"/>
    <property type="molecule type" value="Genomic_DNA"/>
</dbReference>
<protein>
    <submittedName>
        <fullName evidence="5">Enos interacting domain containg protein</fullName>
    </submittedName>
</protein>
<dbReference type="InterPro" id="IPR031790">
    <property type="entry name" value="Znf-NOSIP"/>
</dbReference>
<dbReference type="InterPro" id="IPR013083">
    <property type="entry name" value="Znf_RING/FYVE/PHD"/>
</dbReference>
<comment type="similarity">
    <text evidence="2">Belongs to the NOSIP family.</text>
</comment>
<evidence type="ECO:0000256" key="2">
    <source>
        <dbReference type="ARBA" id="ARBA00008126"/>
    </source>
</evidence>
<dbReference type="PANTHER" id="PTHR13063">
    <property type="entry name" value="ENOS INTERACTING PROTEIN"/>
    <property type="match status" value="1"/>
</dbReference>
<dbReference type="AlphaFoldDB" id="A0AAV4LWW1"/>
<dbReference type="Pfam" id="PF15906">
    <property type="entry name" value="zf-NOSIP"/>
    <property type="match status" value="1"/>
</dbReference>